<evidence type="ECO:0000256" key="1">
    <source>
        <dbReference type="ARBA" id="ARBA00022801"/>
    </source>
</evidence>
<organism evidence="3">
    <name type="scientific">marine sediment metagenome</name>
    <dbReference type="NCBI Taxonomy" id="412755"/>
    <lineage>
        <taxon>unclassified sequences</taxon>
        <taxon>metagenomes</taxon>
        <taxon>ecological metagenomes</taxon>
    </lineage>
</organism>
<dbReference type="InterPro" id="IPR011042">
    <property type="entry name" value="6-blade_b-propeller_TolB-like"/>
</dbReference>
<evidence type="ECO:0000313" key="3">
    <source>
        <dbReference type="EMBL" id="GAH14444.1"/>
    </source>
</evidence>
<dbReference type="PANTHER" id="PTHR47572:SF4">
    <property type="entry name" value="LACTONASE DRP35"/>
    <property type="match status" value="1"/>
</dbReference>
<dbReference type="PANTHER" id="PTHR47572">
    <property type="entry name" value="LIPOPROTEIN-RELATED"/>
    <property type="match status" value="1"/>
</dbReference>
<feature type="domain" description="SMP-30/Gluconolactonase/LRE-like region" evidence="2">
    <location>
        <begin position="29"/>
        <end position="92"/>
    </location>
</feature>
<proteinExistence type="predicted"/>
<accession>X1EBC5</accession>
<dbReference type="EMBL" id="BART01036781">
    <property type="protein sequence ID" value="GAH14444.1"/>
    <property type="molecule type" value="Genomic_DNA"/>
</dbReference>
<name>X1EBC5_9ZZZZ</name>
<feature type="non-terminal residue" evidence="3">
    <location>
        <position position="95"/>
    </location>
</feature>
<dbReference type="Pfam" id="PF08450">
    <property type="entry name" value="SGL"/>
    <property type="match status" value="1"/>
</dbReference>
<comment type="caution">
    <text evidence="3">The sequence shown here is derived from an EMBL/GenBank/DDBJ whole genome shotgun (WGS) entry which is preliminary data.</text>
</comment>
<gene>
    <name evidence="3" type="ORF">S01H4_61865</name>
</gene>
<dbReference type="InterPro" id="IPR013658">
    <property type="entry name" value="SGL"/>
</dbReference>
<protein>
    <recommendedName>
        <fullName evidence="2">SMP-30/Gluconolactonase/LRE-like region domain-containing protein</fullName>
    </recommendedName>
</protein>
<reference evidence="3" key="1">
    <citation type="journal article" date="2014" name="Front. Microbiol.">
        <title>High frequency of phylogenetically diverse reductive dehalogenase-homologous genes in deep subseafloor sedimentary metagenomes.</title>
        <authorList>
            <person name="Kawai M."/>
            <person name="Futagami T."/>
            <person name="Toyoda A."/>
            <person name="Takaki Y."/>
            <person name="Nishi S."/>
            <person name="Hori S."/>
            <person name="Arai W."/>
            <person name="Tsubouchi T."/>
            <person name="Morono Y."/>
            <person name="Uchiyama I."/>
            <person name="Ito T."/>
            <person name="Fujiyama A."/>
            <person name="Inagaki F."/>
            <person name="Takami H."/>
        </authorList>
    </citation>
    <scope>NUCLEOTIDE SEQUENCE</scope>
    <source>
        <strain evidence="3">Expedition CK06-06</strain>
    </source>
</reference>
<dbReference type="SUPFAM" id="SSF63829">
    <property type="entry name" value="Calcium-dependent phosphotriesterase"/>
    <property type="match status" value="1"/>
</dbReference>
<dbReference type="InterPro" id="IPR051262">
    <property type="entry name" value="SMP-30/CGR1_Lactonase"/>
</dbReference>
<keyword evidence="1" id="KW-0378">Hydrolase</keyword>
<dbReference type="Gene3D" id="2.120.10.30">
    <property type="entry name" value="TolB, C-terminal domain"/>
    <property type="match status" value="1"/>
</dbReference>
<dbReference type="AlphaFoldDB" id="X1EBC5"/>
<sequence>MKFAVESAGIDGVVQPGACIELVKTGFDFTEGPIWHSGEQSLIFSDILGNSIYSWSEAAGLKTLRLNSYMANGNAYDQQGHVVTCEHATSRLTRT</sequence>
<evidence type="ECO:0000259" key="2">
    <source>
        <dbReference type="Pfam" id="PF08450"/>
    </source>
</evidence>
<dbReference type="GO" id="GO:0016787">
    <property type="term" value="F:hydrolase activity"/>
    <property type="evidence" value="ECO:0007669"/>
    <property type="project" value="UniProtKB-KW"/>
</dbReference>